<name>A0A9W9X501_9EURO</name>
<gene>
    <name evidence="2" type="ORF">N7539_005740</name>
</gene>
<organism evidence="2 3">
    <name type="scientific">Penicillium diatomitis</name>
    <dbReference type="NCBI Taxonomy" id="2819901"/>
    <lineage>
        <taxon>Eukaryota</taxon>
        <taxon>Fungi</taxon>
        <taxon>Dikarya</taxon>
        <taxon>Ascomycota</taxon>
        <taxon>Pezizomycotina</taxon>
        <taxon>Eurotiomycetes</taxon>
        <taxon>Eurotiomycetidae</taxon>
        <taxon>Eurotiales</taxon>
        <taxon>Aspergillaceae</taxon>
        <taxon>Penicillium</taxon>
    </lineage>
</organism>
<dbReference type="AlphaFoldDB" id="A0A9W9X501"/>
<comment type="caution">
    <text evidence="2">The sequence shown here is derived from an EMBL/GenBank/DDBJ whole genome shotgun (WGS) entry which is preliminary data.</text>
</comment>
<proteinExistence type="predicted"/>
<evidence type="ECO:0000313" key="3">
    <source>
        <dbReference type="Proteomes" id="UP001148312"/>
    </source>
</evidence>
<feature type="region of interest" description="Disordered" evidence="1">
    <location>
        <begin position="72"/>
        <end position="108"/>
    </location>
</feature>
<evidence type="ECO:0000313" key="2">
    <source>
        <dbReference type="EMBL" id="KAJ5483944.1"/>
    </source>
</evidence>
<dbReference type="EMBL" id="JAPWDQ010000006">
    <property type="protein sequence ID" value="KAJ5483944.1"/>
    <property type="molecule type" value="Genomic_DNA"/>
</dbReference>
<keyword evidence="3" id="KW-1185">Reference proteome</keyword>
<dbReference type="RefSeq" id="XP_056789214.1">
    <property type="nucleotide sequence ID" value="XM_056935342.1"/>
</dbReference>
<accession>A0A9W9X501</accession>
<sequence length="108" mass="11833">MYTYTSRLYPSDSQFFDAPSDLFSSRGCSADPLDPTAELYFGAGSSIPRAYVSESLVFRRLVKWSRICDAPEPHCDGQADPVESSVHSGSFDGEQGSRPGAVESQMRL</sequence>
<reference evidence="2" key="2">
    <citation type="journal article" date="2023" name="IMA Fungus">
        <title>Comparative genomic study of the Penicillium genus elucidates a diverse pangenome and 15 lateral gene transfer events.</title>
        <authorList>
            <person name="Petersen C."/>
            <person name="Sorensen T."/>
            <person name="Nielsen M.R."/>
            <person name="Sondergaard T.E."/>
            <person name="Sorensen J.L."/>
            <person name="Fitzpatrick D.A."/>
            <person name="Frisvad J.C."/>
            <person name="Nielsen K.L."/>
        </authorList>
    </citation>
    <scope>NUCLEOTIDE SEQUENCE</scope>
    <source>
        <strain evidence="2">IBT 30728</strain>
    </source>
</reference>
<reference evidence="2" key="1">
    <citation type="submission" date="2022-12" db="EMBL/GenBank/DDBJ databases">
        <authorList>
            <person name="Petersen C."/>
        </authorList>
    </citation>
    <scope>NUCLEOTIDE SEQUENCE</scope>
    <source>
        <strain evidence="2">IBT 30728</strain>
    </source>
</reference>
<dbReference type="GeneID" id="81625591"/>
<dbReference type="Proteomes" id="UP001148312">
    <property type="component" value="Unassembled WGS sequence"/>
</dbReference>
<protein>
    <submittedName>
        <fullName evidence="2">Uncharacterized protein</fullName>
    </submittedName>
</protein>
<evidence type="ECO:0000256" key="1">
    <source>
        <dbReference type="SAM" id="MobiDB-lite"/>
    </source>
</evidence>